<evidence type="ECO:0000313" key="3">
    <source>
        <dbReference type="Proteomes" id="UP000015105"/>
    </source>
</evidence>
<dbReference type="Gramene" id="AET6Gv20789300.1">
    <property type="protein sequence ID" value="AET6Gv20789300.1"/>
    <property type="gene ID" value="AET6Gv20789300"/>
</dbReference>
<dbReference type="Proteomes" id="UP000015105">
    <property type="component" value="Chromosome 6D"/>
</dbReference>
<feature type="region of interest" description="Disordered" evidence="1">
    <location>
        <begin position="33"/>
        <end position="58"/>
    </location>
</feature>
<feature type="compositionally biased region" description="Low complexity" evidence="1">
    <location>
        <begin position="86"/>
        <end position="105"/>
    </location>
</feature>
<accession>A0A453PN12</accession>
<feature type="region of interest" description="Disordered" evidence="1">
    <location>
        <begin position="86"/>
        <end position="115"/>
    </location>
</feature>
<reference evidence="2" key="4">
    <citation type="submission" date="2019-03" db="UniProtKB">
        <authorList>
            <consortium name="EnsemblPlants"/>
        </authorList>
    </citation>
    <scope>IDENTIFICATION</scope>
</reference>
<evidence type="ECO:0000256" key="1">
    <source>
        <dbReference type="SAM" id="MobiDB-lite"/>
    </source>
</evidence>
<dbReference type="EnsemblPlants" id="AET6Gv20789300.1">
    <property type="protein sequence ID" value="AET6Gv20789300.1"/>
    <property type="gene ID" value="AET6Gv20789300"/>
</dbReference>
<sequence>RSLPCASLLHLTHHQILSFHCLPPLLEKQKKNKTLAKGRRGAPPPTTQQPAAAVLGAPGGRRRRPWACCSCCSGGTLTWSRSSTFASASSAPGTPLPTGTPSSFAPTPPPSAPSLATPMLHRCAAVLLCGDRPRRPPKCREHRIRVTNTPNFLTDDVAGLAISVPRKTTQADRYVRAGLWKARGTT</sequence>
<reference evidence="2" key="3">
    <citation type="journal article" date="2017" name="Nature">
        <title>Genome sequence of the progenitor of the wheat D genome Aegilops tauschii.</title>
        <authorList>
            <person name="Luo M.C."/>
            <person name="Gu Y.Q."/>
            <person name="Puiu D."/>
            <person name="Wang H."/>
            <person name="Twardziok S.O."/>
            <person name="Deal K.R."/>
            <person name="Huo N."/>
            <person name="Zhu T."/>
            <person name="Wang L."/>
            <person name="Wang Y."/>
            <person name="McGuire P.E."/>
            <person name="Liu S."/>
            <person name="Long H."/>
            <person name="Ramasamy R.K."/>
            <person name="Rodriguez J.C."/>
            <person name="Van S.L."/>
            <person name="Yuan L."/>
            <person name="Wang Z."/>
            <person name="Xia Z."/>
            <person name="Xiao L."/>
            <person name="Anderson O.D."/>
            <person name="Ouyang S."/>
            <person name="Liang Y."/>
            <person name="Zimin A.V."/>
            <person name="Pertea G."/>
            <person name="Qi P."/>
            <person name="Bennetzen J.L."/>
            <person name="Dai X."/>
            <person name="Dawson M.W."/>
            <person name="Muller H.G."/>
            <person name="Kugler K."/>
            <person name="Rivarola-Duarte L."/>
            <person name="Spannagl M."/>
            <person name="Mayer K.F.X."/>
            <person name="Lu F.H."/>
            <person name="Bevan M.W."/>
            <person name="Leroy P."/>
            <person name="Li P."/>
            <person name="You F.M."/>
            <person name="Sun Q."/>
            <person name="Liu Z."/>
            <person name="Lyons E."/>
            <person name="Wicker T."/>
            <person name="Salzberg S.L."/>
            <person name="Devos K.M."/>
            <person name="Dvorak J."/>
        </authorList>
    </citation>
    <scope>NUCLEOTIDE SEQUENCE [LARGE SCALE GENOMIC DNA]</scope>
    <source>
        <strain evidence="2">cv. AL8/78</strain>
    </source>
</reference>
<evidence type="ECO:0000313" key="2">
    <source>
        <dbReference type="EnsemblPlants" id="AET6Gv20789300.1"/>
    </source>
</evidence>
<reference evidence="3" key="1">
    <citation type="journal article" date="2014" name="Science">
        <title>Ancient hybridizations among the ancestral genomes of bread wheat.</title>
        <authorList>
            <consortium name="International Wheat Genome Sequencing Consortium,"/>
            <person name="Marcussen T."/>
            <person name="Sandve S.R."/>
            <person name="Heier L."/>
            <person name="Spannagl M."/>
            <person name="Pfeifer M."/>
            <person name="Jakobsen K.S."/>
            <person name="Wulff B.B."/>
            <person name="Steuernagel B."/>
            <person name="Mayer K.F."/>
            <person name="Olsen O.A."/>
        </authorList>
    </citation>
    <scope>NUCLEOTIDE SEQUENCE [LARGE SCALE GENOMIC DNA]</scope>
    <source>
        <strain evidence="3">cv. AL8/78</strain>
    </source>
</reference>
<reference evidence="3" key="2">
    <citation type="journal article" date="2017" name="Nat. Plants">
        <title>The Aegilops tauschii genome reveals multiple impacts of transposons.</title>
        <authorList>
            <person name="Zhao G."/>
            <person name="Zou C."/>
            <person name="Li K."/>
            <person name="Wang K."/>
            <person name="Li T."/>
            <person name="Gao L."/>
            <person name="Zhang X."/>
            <person name="Wang H."/>
            <person name="Yang Z."/>
            <person name="Liu X."/>
            <person name="Jiang W."/>
            <person name="Mao L."/>
            <person name="Kong X."/>
            <person name="Jiao Y."/>
            <person name="Jia J."/>
        </authorList>
    </citation>
    <scope>NUCLEOTIDE SEQUENCE [LARGE SCALE GENOMIC DNA]</scope>
    <source>
        <strain evidence="3">cv. AL8/78</strain>
    </source>
</reference>
<dbReference type="STRING" id="200361.A0A453PN12"/>
<dbReference type="SUPFAM" id="SSF52283">
    <property type="entry name" value="Formate/glycerate dehydrogenase catalytic domain-like"/>
    <property type="match status" value="1"/>
</dbReference>
<organism evidence="2 3">
    <name type="scientific">Aegilops tauschii subsp. strangulata</name>
    <name type="common">Goatgrass</name>
    <dbReference type="NCBI Taxonomy" id="200361"/>
    <lineage>
        <taxon>Eukaryota</taxon>
        <taxon>Viridiplantae</taxon>
        <taxon>Streptophyta</taxon>
        <taxon>Embryophyta</taxon>
        <taxon>Tracheophyta</taxon>
        <taxon>Spermatophyta</taxon>
        <taxon>Magnoliopsida</taxon>
        <taxon>Liliopsida</taxon>
        <taxon>Poales</taxon>
        <taxon>Poaceae</taxon>
        <taxon>BOP clade</taxon>
        <taxon>Pooideae</taxon>
        <taxon>Triticodae</taxon>
        <taxon>Triticeae</taxon>
        <taxon>Triticinae</taxon>
        <taxon>Aegilops</taxon>
    </lineage>
</organism>
<dbReference type="AlphaFoldDB" id="A0A453PN12"/>
<name>A0A453PN12_AEGTS</name>
<protein>
    <submittedName>
        <fullName evidence="2">Uncharacterized protein</fullName>
    </submittedName>
</protein>
<reference evidence="2" key="5">
    <citation type="journal article" date="2021" name="G3 (Bethesda)">
        <title>Aegilops tauschii genome assembly Aet v5.0 features greater sequence contiguity and improved annotation.</title>
        <authorList>
            <person name="Wang L."/>
            <person name="Zhu T."/>
            <person name="Rodriguez J.C."/>
            <person name="Deal K.R."/>
            <person name="Dubcovsky J."/>
            <person name="McGuire P.E."/>
            <person name="Lux T."/>
            <person name="Spannagl M."/>
            <person name="Mayer K.F.X."/>
            <person name="Baldrich P."/>
            <person name="Meyers B.C."/>
            <person name="Huo N."/>
            <person name="Gu Y.Q."/>
            <person name="Zhou H."/>
            <person name="Devos K.M."/>
            <person name="Bennetzen J.L."/>
            <person name="Unver T."/>
            <person name="Budak H."/>
            <person name="Gulick P.J."/>
            <person name="Galiba G."/>
            <person name="Kalapos B."/>
            <person name="Nelson D.R."/>
            <person name="Li P."/>
            <person name="You F.M."/>
            <person name="Luo M.C."/>
            <person name="Dvorak J."/>
        </authorList>
    </citation>
    <scope>NUCLEOTIDE SEQUENCE [LARGE SCALE GENOMIC DNA]</scope>
    <source>
        <strain evidence="2">cv. AL8/78</strain>
    </source>
</reference>
<proteinExistence type="predicted"/>
<keyword evidence="3" id="KW-1185">Reference proteome</keyword>
<dbReference type="Gene3D" id="3.40.50.720">
    <property type="entry name" value="NAD(P)-binding Rossmann-like Domain"/>
    <property type="match status" value="2"/>
</dbReference>